<evidence type="ECO:0000313" key="2">
    <source>
        <dbReference type="Proteomes" id="UP000315833"/>
    </source>
</evidence>
<comment type="caution">
    <text evidence="1">The sequence shown here is derived from an EMBL/GenBank/DDBJ whole genome shotgun (WGS) entry which is preliminary data.</text>
</comment>
<protein>
    <submittedName>
        <fullName evidence="1">Uncharacterized protein</fullName>
    </submittedName>
</protein>
<dbReference type="RefSeq" id="WP_146265131.1">
    <property type="nucleotide sequence ID" value="NZ_VOIF01000021.1"/>
</dbReference>
<dbReference type="AlphaFoldDB" id="A0A5C6L217"/>
<proteinExistence type="predicted"/>
<reference evidence="1 2" key="1">
    <citation type="submission" date="2019-07" db="EMBL/GenBank/DDBJ databases">
        <title>Genome sequencing of Bacteroides dorei iSURF_12.</title>
        <authorList>
            <person name="Sevigny J.L."/>
            <person name="Ruoff K.L."/>
            <person name="Price C.E."/>
            <person name="Valls R.A."/>
            <person name="O'Toole G.A."/>
        </authorList>
    </citation>
    <scope>NUCLEOTIDE SEQUENCE [LARGE SCALE GENOMIC DNA]</scope>
    <source>
        <strain evidence="1 2">ANK132K_1B</strain>
    </source>
</reference>
<organism evidence="1 2">
    <name type="scientific">Phocaeicola dorei</name>
    <dbReference type="NCBI Taxonomy" id="357276"/>
    <lineage>
        <taxon>Bacteria</taxon>
        <taxon>Pseudomonadati</taxon>
        <taxon>Bacteroidota</taxon>
        <taxon>Bacteroidia</taxon>
        <taxon>Bacteroidales</taxon>
        <taxon>Bacteroidaceae</taxon>
        <taxon>Phocaeicola</taxon>
    </lineage>
</organism>
<dbReference type="EMBL" id="VOIF01000021">
    <property type="protein sequence ID" value="TWV68327.1"/>
    <property type="molecule type" value="Genomic_DNA"/>
</dbReference>
<evidence type="ECO:0000313" key="1">
    <source>
        <dbReference type="EMBL" id="TWV68327.1"/>
    </source>
</evidence>
<sequence>MLEEKLYQIAELPDLKVNWTESYKCLDEPLLEYVWEVANHFLPSCEDTDKGMILIESTAPAIFANRYFERNLTIEERYERAKEMGMCNTTFEQYSQSKNRYRPLDVRFKNEYLKSEEILDVLNSYHIDISKFWYLALFIKDVVLDKCVDAMPAETSNERIQELIGRINEMPNEKNAELIFKLEGKQKYVIADKSTIKEIGVALAVYKKLMENNGLNRGQLDLKKMLNEKVTIDKTPMYALFTKMMKFFLTPYTAMPPYPKSIDKMLLISRMIKILGLSDDERFYQECDLATNEKRNFLKNLIRRYENYKYTTIGVIYG</sequence>
<name>A0A5C6L217_9BACT</name>
<gene>
    <name evidence="1" type="ORF">FSA04_16645</name>
</gene>
<accession>A0A5C6L217</accession>
<dbReference type="Proteomes" id="UP000315833">
    <property type="component" value="Unassembled WGS sequence"/>
</dbReference>